<keyword evidence="2" id="KW-1185">Reference proteome</keyword>
<gene>
    <name evidence="3" type="primary">LOC117150836</name>
</gene>
<feature type="compositionally biased region" description="Polar residues" evidence="1">
    <location>
        <begin position="592"/>
        <end position="613"/>
    </location>
</feature>
<sequence>MEKRDRYFSQNSNQPQNADFSLEDQIMRNSQKIYRFCSDPEYNRVYQRYRTNLIRVQNSMPRRFRSRSALNLQASQSRLLAGGFCSKLNKSGKKKKNTHNQSHDHQNDAGKPSCETAKSSKQTNCATNDEPSYRCNKSASDKSPKITRCSSKPEPNKSPRSNGHESQRHSCVSFEEPPARDIPTVDLHFRDSSCSGTVSNESSLSSINVCYSQEPQGDITKTCPAQTPKEPAPQRRKESSRNQTASRFCMRPLIVVPAGGGTKKDQSENSKVVSTDHSKSKSAHHHTNSSQKSTKKQAKSHRLDKSHSSKDSLAKRGQPTVEIEESISNSRSTFGAHEYCDCKGADQFCCYYLPEEPHCSKNPPPCSNCPAICDLSNQLEQMNRRLEGLQSQDLCDIRSQVNSLNANVQCLAKECIRKMDGAKRLNKKTSSTCQFCRGQCLKILDSFYRQLLDSLWDRCLTNIVISIFLRADNLYHVNVRDLGTDCSLGCYLVTDAAIEEAIGLGVFENILTFSVIDVRNTIRSKNCALGIVFEYHHSKRQTGGCDTPLRGSCMAGKEYIGRVLGLPLDQLKYLYSVPRSYTKISQHISESESGSQLHSVSTQTTLTDMQTDNQEIKIGKKRSTRKKIPLS</sequence>
<proteinExistence type="predicted"/>
<dbReference type="Proteomes" id="UP000515162">
    <property type="component" value="Chromosome 2L"/>
</dbReference>
<feature type="region of interest" description="Disordered" evidence="1">
    <location>
        <begin position="86"/>
        <end position="184"/>
    </location>
</feature>
<reference evidence="3" key="1">
    <citation type="submission" date="2025-08" db="UniProtKB">
        <authorList>
            <consortium name="RefSeq"/>
        </authorList>
    </citation>
    <scope>IDENTIFICATION</scope>
    <source>
        <strain evidence="3">Mau12</strain>
        <tissue evidence="3">Whole Body</tissue>
    </source>
</reference>
<feature type="compositionally biased region" description="Basic and acidic residues" evidence="1">
    <location>
        <begin position="154"/>
        <end position="168"/>
    </location>
</feature>
<dbReference type="AlphaFoldDB" id="A0A6P8KTT2"/>
<feature type="region of interest" description="Disordered" evidence="1">
    <location>
        <begin position="1"/>
        <end position="21"/>
    </location>
</feature>
<feature type="compositionally biased region" description="Polar residues" evidence="1">
    <location>
        <begin position="116"/>
        <end position="138"/>
    </location>
</feature>
<feature type="compositionally biased region" description="Basic and acidic residues" evidence="1">
    <location>
        <begin position="262"/>
        <end position="279"/>
    </location>
</feature>
<dbReference type="RefSeq" id="XP_033173795.1">
    <property type="nucleotide sequence ID" value="XM_033317904.1"/>
</dbReference>
<name>A0A6P8KTT2_DROMA</name>
<feature type="compositionally biased region" description="Basic residues" evidence="1">
    <location>
        <begin position="280"/>
        <end position="300"/>
    </location>
</feature>
<dbReference type="GeneID" id="117150836"/>
<evidence type="ECO:0000313" key="2">
    <source>
        <dbReference type="Proteomes" id="UP000515162"/>
    </source>
</evidence>
<evidence type="ECO:0000313" key="3">
    <source>
        <dbReference type="RefSeq" id="XP_033173795.1"/>
    </source>
</evidence>
<evidence type="ECO:0000256" key="1">
    <source>
        <dbReference type="SAM" id="MobiDB-lite"/>
    </source>
</evidence>
<organism evidence="2 3">
    <name type="scientific">Drosophila mauritiana</name>
    <name type="common">Fruit fly</name>
    <dbReference type="NCBI Taxonomy" id="7226"/>
    <lineage>
        <taxon>Eukaryota</taxon>
        <taxon>Metazoa</taxon>
        <taxon>Ecdysozoa</taxon>
        <taxon>Arthropoda</taxon>
        <taxon>Hexapoda</taxon>
        <taxon>Insecta</taxon>
        <taxon>Pterygota</taxon>
        <taxon>Neoptera</taxon>
        <taxon>Endopterygota</taxon>
        <taxon>Diptera</taxon>
        <taxon>Brachycera</taxon>
        <taxon>Muscomorpha</taxon>
        <taxon>Ephydroidea</taxon>
        <taxon>Drosophilidae</taxon>
        <taxon>Drosophila</taxon>
        <taxon>Sophophora</taxon>
    </lineage>
</organism>
<protein>
    <submittedName>
        <fullName evidence="3">Uncharacterized protein LOC117150836</fullName>
    </submittedName>
</protein>
<feature type="compositionally biased region" description="Polar residues" evidence="1">
    <location>
        <begin position="8"/>
        <end position="19"/>
    </location>
</feature>
<feature type="region of interest" description="Disordered" evidence="1">
    <location>
        <begin position="592"/>
        <end position="614"/>
    </location>
</feature>
<feature type="region of interest" description="Disordered" evidence="1">
    <location>
        <begin position="218"/>
        <end position="328"/>
    </location>
</feature>
<feature type="compositionally biased region" description="Basic and acidic residues" evidence="1">
    <location>
        <begin position="301"/>
        <end position="314"/>
    </location>
</feature>
<accession>A0A6P8KTT2</accession>